<evidence type="ECO:0000313" key="2">
    <source>
        <dbReference type="EnsemblPlants" id="EMT24960"/>
    </source>
</evidence>
<accession>M8BIY0</accession>
<proteinExistence type="predicted"/>
<dbReference type="InterPro" id="IPR000504">
    <property type="entry name" value="RRM_dom"/>
</dbReference>
<dbReference type="GO" id="GO:0003723">
    <property type="term" value="F:RNA binding"/>
    <property type="evidence" value="ECO:0007669"/>
    <property type="project" value="UniProtKB-UniRule"/>
</dbReference>
<dbReference type="InterPro" id="IPR012677">
    <property type="entry name" value="Nucleotide-bd_a/b_plait_sf"/>
</dbReference>
<dbReference type="PANTHER" id="PTHR33110:SF44">
    <property type="entry name" value="DUF295 DOMAIN-CONTAINING PROTEIN"/>
    <property type="match status" value="1"/>
</dbReference>
<protein>
    <submittedName>
        <fullName evidence="2">Uncharacterized protein</fullName>
    </submittedName>
</protein>
<dbReference type="InterPro" id="IPR035979">
    <property type="entry name" value="RBD_domain_sf"/>
</dbReference>
<dbReference type="EnsemblPlants" id="EMT24960">
    <property type="protein sequence ID" value="EMT24960"/>
    <property type="gene ID" value="F775_17631"/>
</dbReference>
<dbReference type="InterPro" id="IPR036047">
    <property type="entry name" value="F-box-like_dom_sf"/>
</dbReference>
<keyword evidence="1" id="KW-0694">RNA-binding</keyword>
<reference evidence="2" key="1">
    <citation type="submission" date="2015-06" db="UniProtKB">
        <authorList>
            <consortium name="EnsemblPlants"/>
        </authorList>
    </citation>
    <scope>IDENTIFICATION</scope>
</reference>
<name>M8BIY0_AEGTA</name>
<organism evidence="2">
    <name type="scientific">Aegilops tauschii</name>
    <name type="common">Tausch's goatgrass</name>
    <name type="synonym">Aegilops squarrosa</name>
    <dbReference type="NCBI Taxonomy" id="37682"/>
    <lineage>
        <taxon>Eukaryota</taxon>
        <taxon>Viridiplantae</taxon>
        <taxon>Streptophyta</taxon>
        <taxon>Embryophyta</taxon>
        <taxon>Tracheophyta</taxon>
        <taxon>Spermatophyta</taxon>
        <taxon>Magnoliopsida</taxon>
        <taxon>Liliopsida</taxon>
        <taxon>Poales</taxon>
        <taxon>Poaceae</taxon>
        <taxon>BOP clade</taxon>
        <taxon>Pooideae</taxon>
        <taxon>Triticodae</taxon>
        <taxon>Triticeae</taxon>
        <taxon>Triticinae</taxon>
        <taxon>Aegilops</taxon>
    </lineage>
</organism>
<sequence length="428" mass="47462">MASPTSASGQWADLPADLLRDISAHLHAASDAVRFHAVCRSWCSTPENKRGLLPWLVAPSTVDDSVPVERLRPGHEGRPHRATWLLSADLSLVSPLNAQPLPFPRERLDRKWLDHRRRIVSDDDAVLLYDFQLEEGNNPSSIFWASFLRPDHGEWQRVTSNLGTDHCCAAAYYYGYIMCVGLAPCHILWPRWDQIYPGLYTNVITNEVQAALPDEPGKVRRCGYLFESGGGLLLASVLQEDSGIGLSVSLHQLCLRNGGEGEEELVVEWVRDDESDFHDAVLFLGFPGIFLVDAVWFSGELSGGTAYFVIDNTAGHDGHSGLPETCSVYRYNFKDGAATLVEMLPPGWTDASKHGKVTHAKVVYDKCGRLRGFGFVTMATQKGFNKAMAARNAVEWPHRNSGIKMFFSLHYFIASSLANANRSGRVSE</sequence>
<dbReference type="AlphaFoldDB" id="M8BIY0"/>
<dbReference type="Gene3D" id="3.30.70.330">
    <property type="match status" value="1"/>
</dbReference>
<dbReference type="PROSITE" id="PS50102">
    <property type="entry name" value="RRM"/>
    <property type="match status" value="1"/>
</dbReference>
<dbReference type="PANTHER" id="PTHR33110">
    <property type="entry name" value="F-BOX/KELCH-REPEAT PROTEIN-RELATED"/>
    <property type="match status" value="1"/>
</dbReference>
<dbReference type="SUPFAM" id="SSF81383">
    <property type="entry name" value="F-box domain"/>
    <property type="match status" value="1"/>
</dbReference>
<dbReference type="Gene3D" id="1.20.1280.50">
    <property type="match status" value="1"/>
</dbReference>
<dbReference type="Pfam" id="PF00076">
    <property type="entry name" value="RRM_1"/>
    <property type="match status" value="1"/>
</dbReference>
<evidence type="ECO:0000256" key="1">
    <source>
        <dbReference type="PROSITE-ProRule" id="PRU00176"/>
    </source>
</evidence>
<dbReference type="SUPFAM" id="SSF54928">
    <property type="entry name" value="RNA-binding domain, RBD"/>
    <property type="match status" value="1"/>
</dbReference>